<accession>A0ACB9BU07</accession>
<dbReference type="EMBL" id="CM042039">
    <property type="protein sequence ID" value="KAI3725526.1"/>
    <property type="molecule type" value="Genomic_DNA"/>
</dbReference>
<protein>
    <submittedName>
        <fullName evidence="1">Uncharacterized protein</fullName>
    </submittedName>
</protein>
<sequence length="878" mass="100570">MAYLKSSSCSSSSVPTGMWKYDVFLSFRGEDTRYTFVDHLYAALEQRGICVFKDDEELKKGKAISPELLKAIKESGFAVVVISKNYANSSWCLAELAKIMEWHNQMGQKVLPVFYHVDPSDIRGQKNDVAIFFRQHEEKYKEEMDKVKEWRGALTAIANLSGMHISETFKEGEAKYITKIVEEILGDIQPCDMEDTLVGINSHMDALNSLLETKEKEEVRIVEVSEKKIFLDITCFFKGRQVGDVTKVLESCGFDPLIGISVLAEKSLITICNEKIGMHDLILEMGFQIVHESYPNSRLWQLEDIQDSLKNNRKLKAIEAIVVSDKQYDVDEYEEKVGFRANVFKRMKNLRLLDIRGRFTSSEPMLFPDDLRWLCWSQYPFPSLPVEHMSKLVGLEVVGGSIKRFWNGQKMMPNLKFLKLQQLDGLTTFPDVSVAPNIEKLHLHHCTNLVEIHESLGSHKRLVKLYIVGCEQLKHLPSRIEMKSLKYLTLTKCSSLELLPDVSPCMERLSSISLDCSSSIEELPSSFGYLSSLCYLNLRRFTSHRNINTPKFMSLHPLTNLCSLKTLNLSCRQMESEDFPKNLHAFSFLKKLDISGNNRLIRLPESIYQLSQLRKLNLNECHRLQVLDVVPSGIQELQANNCFSLEKIKYLSEEHEWWYNFSLINCHKLLGDEDNERYLDKMMQQSFLKRCAVADHEVTEMAIPGNKIPSWFIEEQPGHNVAVMIPPNCNTQIIGVAVCGVFHGKCLGRHYHPFISIEFKKDRMPFSKKEVDCVNASASAAENAGNMWISYRPRSSFRGFQCEDWSAGTLLISITSGVGGARAVRCAARLMYKEDVEPNQQSISYTWMTSREKQRDKRLNYEVLLSSTNIKPQNALMM</sequence>
<evidence type="ECO:0000313" key="2">
    <source>
        <dbReference type="Proteomes" id="UP001056120"/>
    </source>
</evidence>
<organism evidence="1 2">
    <name type="scientific">Smallanthus sonchifolius</name>
    <dbReference type="NCBI Taxonomy" id="185202"/>
    <lineage>
        <taxon>Eukaryota</taxon>
        <taxon>Viridiplantae</taxon>
        <taxon>Streptophyta</taxon>
        <taxon>Embryophyta</taxon>
        <taxon>Tracheophyta</taxon>
        <taxon>Spermatophyta</taxon>
        <taxon>Magnoliopsida</taxon>
        <taxon>eudicotyledons</taxon>
        <taxon>Gunneridae</taxon>
        <taxon>Pentapetalae</taxon>
        <taxon>asterids</taxon>
        <taxon>campanulids</taxon>
        <taxon>Asterales</taxon>
        <taxon>Asteraceae</taxon>
        <taxon>Asteroideae</taxon>
        <taxon>Heliantheae alliance</taxon>
        <taxon>Millerieae</taxon>
        <taxon>Smallanthus</taxon>
    </lineage>
</organism>
<name>A0ACB9BU07_9ASTR</name>
<dbReference type="Proteomes" id="UP001056120">
    <property type="component" value="Linkage Group LG22"/>
</dbReference>
<gene>
    <name evidence="1" type="ORF">L1987_65316</name>
</gene>
<proteinExistence type="predicted"/>
<reference evidence="2" key="1">
    <citation type="journal article" date="2022" name="Mol. Ecol. Resour.">
        <title>The genomes of chicory, endive, great burdock and yacon provide insights into Asteraceae palaeo-polyploidization history and plant inulin production.</title>
        <authorList>
            <person name="Fan W."/>
            <person name="Wang S."/>
            <person name="Wang H."/>
            <person name="Wang A."/>
            <person name="Jiang F."/>
            <person name="Liu H."/>
            <person name="Zhao H."/>
            <person name="Xu D."/>
            <person name="Zhang Y."/>
        </authorList>
    </citation>
    <scope>NUCLEOTIDE SEQUENCE [LARGE SCALE GENOMIC DNA]</scope>
    <source>
        <strain evidence="2">cv. Yunnan</strain>
    </source>
</reference>
<evidence type="ECO:0000313" key="1">
    <source>
        <dbReference type="EMBL" id="KAI3725526.1"/>
    </source>
</evidence>
<reference evidence="1 2" key="2">
    <citation type="journal article" date="2022" name="Mol. Ecol. Resour.">
        <title>The genomes of chicory, endive, great burdock and yacon provide insights into Asteraceae paleo-polyploidization history and plant inulin production.</title>
        <authorList>
            <person name="Fan W."/>
            <person name="Wang S."/>
            <person name="Wang H."/>
            <person name="Wang A."/>
            <person name="Jiang F."/>
            <person name="Liu H."/>
            <person name="Zhao H."/>
            <person name="Xu D."/>
            <person name="Zhang Y."/>
        </authorList>
    </citation>
    <scope>NUCLEOTIDE SEQUENCE [LARGE SCALE GENOMIC DNA]</scope>
    <source>
        <strain evidence="2">cv. Yunnan</strain>
        <tissue evidence="1">Leaves</tissue>
    </source>
</reference>
<keyword evidence="2" id="KW-1185">Reference proteome</keyword>
<comment type="caution">
    <text evidence="1">The sequence shown here is derived from an EMBL/GenBank/DDBJ whole genome shotgun (WGS) entry which is preliminary data.</text>
</comment>